<feature type="domain" description="HTH araC/xylS-type" evidence="4">
    <location>
        <begin position="281"/>
        <end position="379"/>
    </location>
</feature>
<dbReference type="EMBL" id="JBEWZI010000007">
    <property type="protein sequence ID" value="MET7014184.1"/>
    <property type="molecule type" value="Genomic_DNA"/>
</dbReference>
<name>A0ABV2TJU8_9RHOO</name>
<evidence type="ECO:0000256" key="3">
    <source>
        <dbReference type="ARBA" id="ARBA00023163"/>
    </source>
</evidence>
<dbReference type="Pfam" id="PF13377">
    <property type="entry name" value="Peripla_BP_3"/>
    <property type="match status" value="1"/>
</dbReference>
<dbReference type="Gene3D" id="1.10.10.60">
    <property type="entry name" value="Homeodomain-like"/>
    <property type="match status" value="1"/>
</dbReference>
<reference evidence="5 6" key="1">
    <citation type="submission" date="2024-07" db="EMBL/GenBank/DDBJ databases">
        <title>Uliginosibacterium flavum JJ3220;KACC:17644.</title>
        <authorList>
            <person name="Kim M.K."/>
        </authorList>
    </citation>
    <scope>NUCLEOTIDE SEQUENCE [LARGE SCALE GENOMIC DNA]</scope>
    <source>
        <strain evidence="5 6">KACC:17644</strain>
    </source>
</reference>
<keyword evidence="1" id="KW-0805">Transcription regulation</keyword>
<dbReference type="PANTHER" id="PTHR30146:SF24">
    <property type="entry name" value="XYLOSE OPERON REGULATORY PROTEIN"/>
    <property type="match status" value="1"/>
</dbReference>
<evidence type="ECO:0000313" key="5">
    <source>
        <dbReference type="EMBL" id="MET7014184.1"/>
    </source>
</evidence>
<dbReference type="InterPro" id="IPR018060">
    <property type="entry name" value="HTH_AraC"/>
</dbReference>
<keyword evidence="2" id="KW-0238">DNA-binding</keyword>
<dbReference type="InterPro" id="IPR046335">
    <property type="entry name" value="LacI/GalR-like_sensor"/>
</dbReference>
<evidence type="ECO:0000259" key="4">
    <source>
        <dbReference type="PROSITE" id="PS01124"/>
    </source>
</evidence>
<dbReference type="Gene3D" id="3.40.50.2300">
    <property type="match status" value="2"/>
</dbReference>
<dbReference type="PANTHER" id="PTHR30146">
    <property type="entry name" value="LACI-RELATED TRANSCRIPTIONAL REPRESSOR"/>
    <property type="match status" value="1"/>
</dbReference>
<keyword evidence="3" id="KW-0804">Transcription</keyword>
<dbReference type="Pfam" id="PF12833">
    <property type="entry name" value="HTH_18"/>
    <property type="match status" value="1"/>
</dbReference>
<dbReference type="SUPFAM" id="SSF53822">
    <property type="entry name" value="Periplasmic binding protein-like I"/>
    <property type="match status" value="1"/>
</dbReference>
<evidence type="ECO:0000256" key="2">
    <source>
        <dbReference type="ARBA" id="ARBA00023125"/>
    </source>
</evidence>
<dbReference type="InterPro" id="IPR028082">
    <property type="entry name" value="Peripla_BP_I"/>
</dbReference>
<dbReference type="Proteomes" id="UP001549691">
    <property type="component" value="Unassembled WGS sequence"/>
</dbReference>
<dbReference type="PROSITE" id="PS01124">
    <property type="entry name" value="HTH_ARAC_FAMILY_2"/>
    <property type="match status" value="1"/>
</dbReference>
<evidence type="ECO:0000313" key="6">
    <source>
        <dbReference type="Proteomes" id="UP001549691"/>
    </source>
</evidence>
<accession>A0ABV2TJU8</accession>
<proteinExistence type="predicted"/>
<protein>
    <submittedName>
        <fullName evidence="5">Substrate-binding domain-containing protein</fullName>
    </submittedName>
</protein>
<organism evidence="5 6">
    <name type="scientific">Uliginosibacterium flavum</name>
    <dbReference type="NCBI Taxonomy" id="1396831"/>
    <lineage>
        <taxon>Bacteria</taxon>
        <taxon>Pseudomonadati</taxon>
        <taxon>Pseudomonadota</taxon>
        <taxon>Betaproteobacteria</taxon>
        <taxon>Rhodocyclales</taxon>
        <taxon>Zoogloeaceae</taxon>
        <taxon>Uliginosibacterium</taxon>
    </lineage>
</organism>
<dbReference type="SUPFAM" id="SSF46689">
    <property type="entry name" value="Homeodomain-like"/>
    <property type="match status" value="2"/>
</dbReference>
<dbReference type="InterPro" id="IPR009057">
    <property type="entry name" value="Homeodomain-like_sf"/>
</dbReference>
<gene>
    <name evidence="5" type="ORF">ABXR19_08270</name>
</gene>
<keyword evidence="6" id="KW-1185">Reference proteome</keyword>
<evidence type="ECO:0000256" key="1">
    <source>
        <dbReference type="ARBA" id="ARBA00023015"/>
    </source>
</evidence>
<comment type="caution">
    <text evidence="5">The sequence shown here is derived from an EMBL/GenBank/DDBJ whole genome shotgun (WGS) entry which is preliminary data.</text>
</comment>
<dbReference type="RefSeq" id="WP_354600644.1">
    <property type="nucleotide sequence ID" value="NZ_JBEWZI010000007.1"/>
</dbReference>
<dbReference type="SMART" id="SM00342">
    <property type="entry name" value="HTH_ARAC"/>
    <property type="match status" value="1"/>
</dbReference>
<sequence>MRSNSEKTSRIVLVLEPGLTFHREVIAGIGAFAQATGLKWIFELETNILKALSASRTPDGFIVDTKASEEVELLASMDKYPLVCVSSAVSSPCPPHLSQVASDNDALVDLAVQHLRDTGLTRFAYFAKPKYRHARWASERREAFSRQVPDAVAVLSEIDDRTDADPTETLLAWLRELPPRTGIVAVNDSSARELLQACNTLGRKVPEEISIVGIDNDPLVAALAPLPISSVMQGSHEIGRKAAELLHGRMRDRNDLPVRLAIPPRGIHPAATSAKTCPMLRDALEFIARHAANGIKAEQVADHLGVSRTTVERLFFEHLGYSAHDEILRTRMGLAKQMLASRTLSTAEVAKRCGFRTQQYMHVVFKRILGLSPREFLEHSGAHKDV</sequence>